<feature type="transmembrane region" description="Helical" evidence="1">
    <location>
        <begin position="76"/>
        <end position="96"/>
    </location>
</feature>
<accession>A0A4Z0BX05</accession>
<comment type="caution">
    <text evidence="2">The sequence shown here is derived from an EMBL/GenBank/DDBJ whole genome shotgun (WGS) entry which is preliminary data.</text>
</comment>
<feature type="transmembrane region" description="Helical" evidence="1">
    <location>
        <begin position="49"/>
        <end position="70"/>
    </location>
</feature>
<protein>
    <recommendedName>
        <fullName evidence="4">Glutathione synthetase</fullName>
    </recommendedName>
</protein>
<dbReference type="RefSeq" id="WP_135284230.1">
    <property type="nucleotide sequence ID" value="NZ_SMLL01000002.1"/>
</dbReference>
<dbReference type="Proteomes" id="UP000297564">
    <property type="component" value="Unassembled WGS sequence"/>
</dbReference>
<sequence length="98" mass="10445">MDHGPGASQAAPPPDSPVAKILPFMSVASMVMTLPQVWTIWVDGEVAGVSLLSWGTYLLGACLWFVHGLALRDKTIYVACVGWILLNAAVVLGVLVQR</sequence>
<feature type="transmembrane region" description="Helical" evidence="1">
    <location>
        <begin position="21"/>
        <end position="42"/>
    </location>
</feature>
<name>A0A4Z0BX05_9BURK</name>
<evidence type="ECO:0000256" key="1">
    <source>
        <dbReference type="SAM" id="Phobius"/>
    </source>
</evidence>
<proteinExistence type="predicted"/>
<gene>
    <name evidence="2" type="ORF">EZ242_06015</name>
</gene>
<keyword evidence="3" id="KW-1185">Reference proteome</keyword>
<dbReference type="Gene3D" id="1.20.1280.290">
    <property type="match status" value="1"/>
</dbReference>
<keyword evidence="1" id="KW-1133">Transmembrane helix</keyword>
<organism evidence="2 3">
    <name type="scientific">Ramlibacter rhizophilus</name>
    <dbReference type="NCBI Taxonomy" id="1781167"/>
    <lineage>
        <taxon>Bacteria</taxon>
        <taxon>Pseudomonadati</taxon>
        <taxon>Pseudomonadota</taxon>
        <taxon>Betaproteobacteria</taxon>
        <taxon>Burkholderiales</taxon>
        <taxon>Comamonadaceae</taxon>
        <taxon>Ramlibacter</taxon>
    </lineage>
</organism>
<reference evidence="2 3" key="1">
    <citation type="submission" date="2019-03" db="EMBL/GenBank/DDBJ databases">
        <title>Ramlibacter rhizophilus CCTCC AB2015357, whole genome shotgun sequence.</title>
        <authorList>
            <person name="Zhang X."/>
            <person name="Feng G."/>
            <person name="Zhu H."/>
        </authorList>
    </citation>
    <scope>NUCLEOTIDE SEQUENCE [LARGE SCALE GENOMIC DNA]</scope>
    <source>
        <strain evidence="2 3">CCTCC AB2015357</strain>
    </source>
</reference>
<evidence type="ECO:0008006" key="4">
    <source>
        <dbReference type="Google" id="ProtNLM"/>
    </source>
</evidence>
<evidence type="ECO:0000313" key="3">
    <source>
        <dbReference type="Proteomes" id="UP000297564"/>
    </source>
</evidence>
<evidence type="ECO:0000313" key="2">
    <source>
        <dbReference type="EMBL" id="TFZ03431.1"/>
    </source>
</evidence>
<keyword evidence="1" id="KW-0812">Transmembrane</keyword>
<keyword evidence="1" id="KW-0472">Membrane</keyword>
<dbReference type="AlphaFoldDB" id="A0A4Z0BX05"/>
<dbReference type="EMBL" id="SMLL01000002">
    <property type="protein sequence ID" value="TFZ03431.1"/>
    <property type="molecule type" value="Genomic_DNA"/>
</dbReference>